<feature type="compositionally biased region" description="Basic and acidic residues" evidence="5">
    <location>
        <begin position="1"/>
        <end position="16"/>
    </location>
</feature>
<name>A0A9N8EBZ8_9STRA</name>
<feature type="compositionally biased region" description="Acidic residues" evidence="5">
    <location>
        <begin position="400"/>
        <end position="409"/>
    </location>
</feature>
<dbReference type="PANTHER" id="PTHR23188">
    <property type="entry name" value="RNA POLYMERASE II-ASSOCIATED FACTOR 1 HOMOLOG"/>
    <property type="match status" value="1"/>
</dbReference>
<dbReference type="Pfam" id="PF03985">
    <property type="entry name" value="Paf1"/>
    <property type="match status" value="2"/>
</dbReference>
<feature type="compositionally biased region" description="Pro residues" evidence="5">
    <location>
        <begin position="66"/>
        <end position="75"/>
    </location>
</feature>
<feature type="region of interest" description="Disordered" evidence="5">
    <location>
        <begin position="377"/>
        <end position="426"/>
    </location>
</feature>
<dbReference type="PANTHER" id="PTHR23188:SF12">
    <property type="entry name" value="RNA POLYMERASE II-ASSOCIATED FACTOR 1 HOMOLOG"/>
    <property type="match status" value="1"/>
</dbReference>
<dbReference type="Proteomes" id="UP001153069">
    <property type="component" value="Unassembled WGS sequence"/>
</dbReference>
<dbReference type="InterPro" id="IPR007133">
    <property type="entry name" value="RNA_pol_II-assoc_Paf1"/>
</dbReference>
<dbReference type="GO" id="GO:0000993">
    <property type="term" value="F:RNA polymerase II complex binding"/>
    <property type="evidence" value="ECO:0007669"/>
    <property type="project" value="TreeGrafter"/>
</dbReference>
<feature type="compositionally biased region" description="Basic and acidic residues" evidence="5">
    <location>
        <begin position="166"/>
        <end position="181"/>
    </location>
</feature>
<keyword evidence="7" id="KW-1185">Reference proteome</keyword>
<feature type="region of interest" description="Disordered" evidence="5">
    <location>
        <begin position="157"/>
        <end position="181"/>
    </location>
</feature>
<sequence>MGEDEDARHRREEAERRAKRKAAKAGSRSDAQRAKRKEHAARVLAKHQKGGPSPPSKRHKGEKGKPPPPPLPPGGTPSHFQNLFTQRAQGFQIDFRFRNAPPRPPVGPSFVGHSLDGVLVERSRQYKALNAVEVNYQWKLHSEPDLGVPLAPSAMDVKSYKAPPKHGQDEENKPKPKLHPDDEALLEWKGPLGDTAAENLKKRQDQMRAAARLALSEGKGRIPNILLPANVDRLTSPAAAAASVSSKKAFSRVLDEGMQTWMKKTTYLSNDYSRKVHDFKSLASTKQQLEKDLETKQQQMNLKRSAPAIKNTFTAATMPPTHPTKKNMKPKAIMSILPNVDHWGFSYTHVVIDKAPNIDMIKSDLAKAFIANVQHTDSQHTDSKMTCQLWCPPPPKGDSDSEDDDEEKSEDEKDKDPPGTARYHPVQEYDLDIVPLKEGDQPHANFCLWVDPKSKVATYLPLSSRVQLSTGRPVKGRTLRRVARRPKGEADMEEINEQLAEVDYDVAQKIGRPAPSKPAPVANSNSKDDGDDGEDFGDDDSDDSDDAVNKKPTPAAAANNDDDDDSDDEEETFGGLKTIVAEN</sequence>
<evidence type="ECO:0000313" key="7">
    <source>
        <dbReference type="Proteomes" id="UP001153069"/>
    </source>
</evidence>
<reference evidence="6" key="1">
    <citation type="submission" date="2020-06" db="EMBL/GenBank/DDBJ databases">
        <authorList>
            <consortium name="Plant Systems Biology data submission"/>
        </authorList>
    </citation>
    <scope>NUCLEOTIDE SEQUENCE</scope>
    <source>
        <strain evidence="6">D6</strain>
    </source>
</reference>
<dbReference type="GO" id="GO:0003682">
    <property type="term" value="F:chromatin binding"/>
    <property type="evidence" value="ECO:0007669"/>
    <property type="project" value="TreeGrafter"/>
</dbReference>
<feature type="region of interest" description="Disordered" evidence="5">
    <location>
        <begin position="1"/>
        <end position="90"/>
    </location>
</feature>
<evidence type="ECO:0000256" key="5">
    <source>
        <dbReference type="SAM" id="MobiDB-lite"/>
    </source>
</evidence>
<feature type="compositionally biased region" description="Polar residues" evidence="5">
    <location>
        <begin position="78"/>
        <end position="89"/>
    </location>
</feature>
<keyword evidence="4" id="KW-0175">Coiled coil</keyword>
<dbReference type="GO" id="GO:0006368">
    <property type="term" value="P:transcription elongation by RNA polymerase II"/>
    <property type="evidence" value="ECO:0007669"/>
    <property type="project" value="InterPro"/>
</dbReference>
<evidence type="ECO:0000256" key="1">
    <source>
        <dbReference type="ARBA" id="ARBA00004123"/>
    </source>
</evidence>
<proteinExistence type="inferred from homology"/>
<dbReference type="OrthoDB" id="10260285at2759"/>
<dbReference type="GO" id="GO:0016593">
    <property type="term" value="C:Cdc73/Paf1 complex"/>
    <property type="evidence" value="ECO:0007669"/>
    <property type="project" value="InterPro"/>
</dbReference>
<organism evidence="6 7">
    <name type="scientific">Seminavis robusta</name>
    <dbReference type="NCBI Taxonomy" id="568900"/>
    <lineage>
        <taxon>Eukaryota</taxon>
        <taxon>Sar</taxon>
        <taxon>Stramenopiles</taxon>
        <taxon>Ochrophyta</taxon>
        <taxon>Bacillariophyta</taxon>
        <taxon>Bacillariophyceae</taxon>
        <taxon>Bacillariophycidae</taxon>
        <taxon>Naviculales</taxon>
        <taxon>Naviculaceae</taxon>
        <taxon>Seminavis</taxon>
    </lineage>
</organism>
<feature type="compositionally biased region" description="Acidic residues" evidence="5">
    <location>
        <begin position="529"/>
        <end position="546"/>
    </location>
</feature>
<feature type="compositionally biased region" description="Acidic residues" evidence="5">
    <location>
        <begin position="560"/>
        <end position="572"/>
    </location>
</feature>
<evidence type="ECO:0000313" key="6">
    <source>
        <dbReference type="EMBL" id="CAB9518601.1"/>
    </source>
</evidence>
<evidence type="ECO:0000256" key="3">
    <source>
        <dbReference type="ARBA" id="ARBA00023242"/>
    </source>
</evidence>
<dbReference type="EMBL" id="CAICTM010000946">
    <property type="protein sequence ID" value="CAB9518601.1"/>
    <property type="molecule type" value="Genomic_DNA"/>
</dbReference>
<dbReference type="AlphaFoldDB" id="A0A9N8EBZ8"/>
<evidence type="ECO:0000256" key="4">
    <source>
        <dbReference type="SAM" id="Coils"/>
    </source>
</evidence>
<feature type="compositionally biased region" description="Basic residues" evidence="5">
    <location>
        <begin position="34"/>
        <end position="49"/>
    </location>
</feature>
<comment type="caution">
    <text evidence="6">The sequence shown here is derived from an EMBL/GenBank/DDBJ whole genome shotgun (WGS) entry which is preliminary data.</text>
</comment>
<evidence type="ECO:0000256" key="2">
    <source>
        <dbReference type="ARBA" id="ARBA00007560"/>
    </source>
</evidence>
<feature type="coiled-coil region" evidence="4">
    <location>
        <begin position="279"/>
        <end position="306"/>
    </location>
</feature>
<protein>
    <submittedName>
        <fullName evidence="6">Uncharacterized protein</fullName>
    </submittedName>
</protein>
<gene>
    <name evidence="6" type="ORF">SEMRO_948_G223490.1</name>
</gene>
<accession>A0A9N8EBZ8</accession>
<comment type="similarity">
    <text evidence="2">Belongs to the PAF1 family.</text>
</comment>
<keyword evidence="3" id="KW-0539">Nucleus</keyword>
<feature type="region of interest" description="Disordered" evidence="5">
    <location>
        <begin position="506"/>
        <end position="583"/>
    </location>
</feature>
<comment type="subcellular location">
    <subcellularLocation>
        <location evidence="1">Nucleus</location>
    </subcellularLocation>
</comment>